<keyword evidence="4" id="KW-1185">Reference proteome</keyword>
<dbReference type="InterPro" id="IPR052479">
    <property type="entry name" value="GPI-anchor_Adhesion_Reg"/>
</dbReference>
<evidence type="ECO:0000256" key="2">
    <source>
        <dbReference type="SAM" id="SignalP"/>
    </source>
</evidence>
<name>A0A1E3IIF2_9TREE</name>
<dbReference type="Proteomes" id="UP000094043">
    <property type="component" value="Chromosome 4"/>
</dbReference>
<dbReference type="EMBL" id="CP143787">
    <property type="protein sequence ID" value="WVN88374.1"/>
    <property type="molecule type" value="Genomic_DNA"/>
</dbReference>
<dbReference type="OrthoDB" id="2576580at2759"/>
<dbReference type="AlphaFoldDB" id="A0A1E3IIF2"/>
<dbReference type="InterPro" id="IPR018466">
    <property type="entry name" value="Kre9/Knh1-like_N"/>
</dbReference>
<protein>
    <submittedName>
        <fullName evidence="3">Uncharacterized protein</fullName>
    </submittedName>
</protein>
<dbReference type="GeneID" id="91087791"/>
<dbReference type="KEGG" id="cdep:91087791"/>
<evidence type="ECO:0000313" key="4">
    <source>
        <dbReference type="Proteomes" id="UP000094043"/>
    </source>
</evidence>
<dbReference type="VEuPathDB" id="FungiDB:L203_02823"/>
<dbReference type="RefSeq" id="XP_066069074.1">
    <property type="nucleotide sequence ID" value="XM_066212977.1"/>
</dbReference>
<accession>A0A1E3IIF2</accession>
<reference evidence="3" key="3">
    <citation type="submission" date="2024-01" db="EMBL/GenBank/DDBJ databases">
        <authorList>
            <person name="Coelho M.A."/>
            <person name="David-Palma M."/>
            <person name="Shea T."/>
            <person name="Sun S."/>
            <person name="Cuomo C.A."/>
            <person name="Heitman J."/>
        </authorList>
    </citation>
    <scope>NUCLEOTIDE SEQUENCE</scope>
    <source>
        <strain evidence="3">CBS 7841</strain>
    </source>
</reference>
<feature type="compositionally biased region" description="Polar residues" evidence="1">
    <location>
        <begin position="130"/>
        <end position="155"/>
    </location>
</feature>
<keyword evidence="2" id="KW-0732">Signal</keyword>
<reference evidence="3" key="2">
    <citation type="journal article" date="2022" name="Elife">
        <title>Obligate sexual reproduction of a homothallic fungus closely related to the Cryptococcus pathogenic species complex.</title>
        <authorList>
            <person name="Passer A.R."/>
            <person name="Clancey S.A."/>
            <person name="Shea T."/>
            <person name="David-Palma M."/>
            <person name="Averette A.F."/>
            <person name="Boekhout T."/>
            <person name="Porcel B.M."/>
            <person name="Nowrousian M."/>
            <person name="Cuomo C.A."/>
            <person name="Sun S."/>
            <person name="Heitman J."/>
            <person name="Coelho M.A."/>
        </authorList>
    </citation>
    <scope>NUCLEOTIDE SEQUENCE</scope>
    <source>
        <strain evidence="3">CBS 7841</strain>
    </source>
</reference>
<feature type="signal peptide" evidence="2">
    <location>
        <begin position="1"/>
        <end position="16"/>
    </location>
</feature>
<gene>
    <name evidence="3" type="ORF">L203_103580</name>
</gene>
<feature type="region of interest" description="Disordered" evidence="1">
    <location>
        <begin position="130"/>
        <end position="156"/>
    </location>
</feature>
<dbReference type="PANTHER" id="PTHR35185:SF1">
    <property type="entry name" value="UPF0619 GPI-ANCHORED MEMBRANE PROTEIN C1322.10"/>
    <property type="match status" value="1"/>
</dbReference>
<dbReference type="PANTHER" id="PTHR35185">
    <property type="entry name" value="SERINE/THREONINE-RICH PROTEIN ADG2-RELATED"/>
    <property type="match status" value="1"/>
</dbReference>
<proteinExistence type="predicted"/>
<reference evidence="3" key="1">
    <citation type="submission" date="2016-06" db="EMBL/GenBank/DDBJ databases">
        <authorList>
            <person name="Cuomo C."/>
            <person name="Litvintseva A."/>
            <person name="Heitman J."/>
            <person name="Chen Y."/>
            <person name="Sun S."/>
            <person name="Springer D."/>
            <person name="Dromer F."/>
            <person name="Young S."/>
            <person name="Zeng Q."/>
            <person name="Chapman S."/>
            <person name="Gujja S."/>
            <person name="Saif S."/>
            <person name="Birren B."/>
        </authorList>
    </citation>
    <scope>NUCLEOTIDE SEQUENCE</scope>
    <source>
        <strain evidence="3">CBS 7841</strain>
    </source>
</reference>
<feature type="chain" id="PRO_5043489783" evidence="2">
    <location>
        <begin position="17"/>
        <end position="180"/>
    </location>
</feature>
<evidence type="ECO:0000256" key="1">
    <source>
        <dbReference type="SAM" id="MobiDB-lite"/>
    </source>
</evidence>
<organism evidence="3 4">
    <name type="scientific">Cryptococcus depauperatus CBS 7841</name>
    <dbReference type="NCBI Taxonomy" id="1295531"/>
    <lineage>
        <taxon>Eukaryota</taxon>
        <taxon>Fungi</taxon>
        <taxon>Dikarya</taxon>
        <taxon>Basidiomycota</taxon>
        <taxon>Agaricomycotina</taxon>
        <taxon>Tremellomycetes</taxon>
        <taxon>Tremellales</taxon>
        <taxon>Cryptococcaceae</taxon>
        <taxon>Cryptococcus</taxon>
    </lineage>
</organism>
<sequence length="180" mass="18188">MKLTVLLSTIVSVASAALTVTEPSGSHWWVAKSLNTLAWDGKDPAEFSVFLNNPNTNLLTSILALASIVPAYQTSLTMNPGDAKPGTGYTLLLTNPLNSSNIYATSEPFEIKAAGSAYPPQGTVSVNASATAQGTGSEAGSGLSSAPSETTSGHKSGTMRIAASMGAVGAVVVAGLMTVI</sequence>
<dbReference type="Pfam" id="PF10342">
    <property type="entry name" value="Kre9_KNH"/>
    <property type="match status" value="1"/>
</dbReference>
<evidence type="ECO:0000313" key="3">
    <source>
        <dbReference type="EMBL" id="WVN88374.1"/>
    </source>
</evidence>